<organism evidence="3 4">
    <name type="scientific">Heligmosomoides polygyrus</name>
    <name type="common">Parasitic roundworm</name>
    <dbReference type="NCBI Taxonomy" id="6339"/>
    <lineage>
        <taxon>Eukaryota</taxon>
        <taxon>Metazoa</taxon>
        <taxon>Ecdysozoa</taxon>
        <taxon>Nematoda</taxon>
        <taxon>Chromadorea</taxon>
        <taxon>Rhabditida</taxon>
        <taxon>Rhabditina</taxon>
        <taxon>Rhabditomorpha</taxon>
        <taxon>Strongyloidea</taxon>
        <taxon>Heligmosomidae</taxon>
        <taxon>Heligmosomoides</taxon>
    </lineage>
</organism>
<name>A0A183FMP6_HELPZ</name>
<evidence type="ECO:0000313" key="3">
    <source>
        <dbReference type="Proteomes" id="UP000050761"/>
    </source>
</evidence>
<feature type="region of interest" description="Disordered" evidence="1">
    <location>
        <begin position="1"/>
        <end position="56"/>
    </location>
</feature>
<reference evidence="4" key="2">
    <citation type="submission" date="2019-09" db="UniProtKB">
        <authorList>
            <consortium name="WormBaseParasite"/>
        </authorList>
    </citation>
    <scope>IDENTIFICATION</scope>
</reference>
<feature type="compositionally biased region" description="Basic residues" evidence="1">
    <location>
        <begin position="41"/>
        <end position="52"/>
    </location>
</feature>
<evidence type="ECO:0000313" key="2">
    <source>
        <dbReference type="EMBL" id="VDO77396.1"/>
    </source>
</evidence>
<evidence type="ECO:0000256" key="1">
    <source>
        <dbReference type="SAM" id="MobiDB-lite"/>
    </source>
</evidence>
<proteinExistence type="predicted"/>
<dbReference type="EMBL" id="UZAH01026226">
    <property type="protein sequence ID" value="VDO77396.1"/>
    <property type="molecule type" value="Genomic_DNA"/>
</dbReference>
<dbReference type="AlphaFoldDB" id="A0A183FMP6"/>
<sequence>MIDEKQRRRMNRSVVNSLDADLTDERQQLTGQRSSTDRHPPTGHRGTRRGHKMEKLCRQEGNRILYLGLGLEPSEEGTEEFY</sequence>
<dbReference type="Proteomes" id="UP000050761">
    <property type="component" value="Unassembled WGS sequence"/>
</dbReference>
<protein>
    <submittedName>
        <fullName evidence="4">Transposase</fullName>
    </submittedName>
</protein>
<keyword evidence="3" id="KW-1185">Reference proteome</keyword>
<dbReference type="WBParaSite" id="HPBE_0000869001-mRNA-1">
    <property type="protein sequence ID" value="HPBE_0000869001-mRNA-1"/>
    <property type="gene ID" value="HPBE_0000869001"/>
</dbReference>
<gene>
    <name evidence="2" type="ORF">HPBE_LOCUS8691</name>
</gene>
<reference evidence="2 3" key="1">
    <citation type="submission" date="2018-11" db="EMBL/GenBank/DDBJ databases">
        <authorList>
            <consortium name="Pathogen Informatics"/>
        </authorList>
    </citation>
    <scope>NUCLEOTIDE SEQUENCE [LARGE SCALE GENOMIC DNA]</scope>
</reference>
<evidence type="ECO:0000313" key="4">
    <source>
        <dbReference type="WBParaSite" id="HPBE_0000869001-mRNA-1"/>
    </source>
</evidence>
<accession>A0A183FMP6</accession>
<accession>A0A3P7XS50</accession>